<dbReference type="Proteomes" id="UP000221015">
    <property type="component" value="Unassembled WGS sequence"/>
</dbReference>
<name>A0A2J4JKR5_9FIRM</name>
<evidence type="ECO:0000256" key="1">
    <source>
        <dbReference type="SAM" id="Phobius"/>
    </source>
</evidence>
<dbReference type="EMBL" id="NMTS02000102">
    <property type="protein sequence ID" value="PLK28448.1"/>
    <property type="molecule type" value="Genomic_DNA"/>
</dbReference>
<gene>
    <name evidence="2" type="ORF">CGS50_014435</name>
</gene>
<keyword evidence="1" id="KW-1133">Transmembrane helix</keyword>
<proteinExistence type="predicted"/>
<organism evidence="2 3">
    <name type="scientific">Faecalibacterium prausnitzii</name>
    <dbReference type="NCBI Taxonomy" id="853"/>
    <lineage>
        <taxon>Bacteria</taxon>
        <taxon>Bacillati</taxon>
        <taxon>Bacillota</taxon>
        <taxon>Clostridia</taxon>
        <taxon>Eubacteriales</taxon>
        <taxon>Oscillospiraceae</taxon>
        <taxon>Faecalibacterium</taxon>
    </lineage>
</organism>
<protein>
    <submittedName>
        <fullName evidence="2">Uncharacterized protein</fullName>
    </submittedName>
</protein>
<keyword evidence="1" id="KW-0472">Membrane</keyword>
<comment type="caution">
    <text evidence="2">The sequence shown here is derived from an EMBL/GenBank/DDBJ whole genome shotgun (WGS) entry which is preliminary data.</text>
</comment>
<dbReference type="RefSeq" id="WP_097781182.1">
    <property type="nucleotide sequence ID" value="NZ_NMTS02000102.1"/>
</dbReference>
<reference evidence="2 3" key="1">
    <citation type="journal article" date="2017" name="Front. Microbiol.">
        <title>New Insights into the Diversity of the Genus Faecalibacterium.</title>
        <authorList>
            <person name="Benevides L."/>
            <person name="Burman S."/>
            <person name="Martin R."/>
            <person name="Robert V."/>
            <person name="Thomas M."/>
            <person name="Miquel S."/>
            <person name="Chain F."/>
            <person name="Sokol H."/>
            <person name="Bermudez-Humaran L.G."/>
            <person name="Morrison M."/>
            <person name="Langella P."/>
            <person name="Azevedo V.A."/>
            <person name="Chatel J.M."/>
            <person name="Soares S."/>
        </authorList>
    </citation>
    <scope>NUCLEOTIDE SEQUENCE [LARGE SCALE GENOMIC DNA]</scope>
    <source>
        <strain evidence="2 3">CNCM I 4542</strain>
    </source>
</reference>
<keyword evidence="1" id="KW-0812">Transmembrane</keyword>
<evidence type="ECO:0000313" key="2">
    <source>
        <dbReference type="EMBL" id="PLK28448.1"/>
    </source>
</evidence>
<evidence type="ECO:0000313" key="3">
    <source>
        <dbReference type="Proteomes" id="UP000221015"/>
    </source>
</evidence>
<sequence length="110" mass="12101">MENKIMMPASYNVLSCEEMTYTEGGATVGQAVAAWLWPGYATVIGINTCREARKKDHDNWASNVWSDIKADCKGNVTNTFYHAGMIFWNAASTISSFGLSAVMSLGIIYF</sequence>
<feature type="transmembrane region" description="Helical" evidence="1">
    <location>
        <begin position="86"/>
        <end position="109"/>
    </location>
</feature>
<accession>A0A2J4JKR5</accession>
<dbReference type="AlphaFoldDB" id="A0A2J4JKR5"/>